<dbReference type="OrthoDB" id="871734at2"/>
<sequence length="505" mass="58130">MSIQISIERQSQLFRQHFEEENNDRIIFSGAFGIGKTYFLDKFFASANRDYLAVKLAPVNYSVSANEDIFKLIKYDILFELLLHHGLKLDTDSVLIKWDVAYGLALPGKVQSIAEGLMKVLPLLNKSAEDIPAVVAALHAWFTAARAVETERTVPGADSDIEKFAESVGNIFSLEADHVTAFLEESLTRLAADKQAKAKVLIIDDLDRIDPEHIFRLFNIFSAHLDYHKTNRNKFGFDKVVFVCDIKNIKNIFLTRYGADTDFSGYIDKFYSKDVYFFTNTEEVRKAVVELVQAIQYKEESAWYYQQYILQGDRDNGRSFLEVVLTELVYAEALMVRRIVTSYKSPSQLDKELGFAGSVERQVMDYQLPAAIALRILFKILGGSEPMDKALRRLIKYERSPEYIRFARQHEDWLVGMVLPIVGWSQHRFGENPTSKHVYRNPDEREQSWSYNLIKVGHNNSMYYAMLQELHGTGFANVQSVNLHLNFFTLLHQAFLLLEKIGYLR</sequence>
<protein>
    <submittedName>
        <fullName evidence="2">KAP family P-loop domain-containing protein</fullName>
    </submittedName>
</protein>
<accession>A0A1I5T916</accession>
<evidence type="ECO:0000259" key="1">
    <source>
        <dbReference type="Pfam" id="PF07693"/>
    </source>
</evidence>
<dbReference type="EMBL" id="FOXS01000001">
    <property type="protein sequence ID" value="SFP79147.1"/>
    <property type="molecule type" value="Genomic_DNA"/>
</dbReference>
<dbReference type="STRING" id="1227077.SAMN04515668_0356"/>
<evidence type="ECO:0000313" key="3">
    <source>
        <dbReference type="Proteomes" id="UP000199029"/>
    </source>
</evidence>
<feature type="domain" description="KAP NTPase" evidence="1">
    <location>
        <begin position="27"/>
        <end position="298"/>
    </location>
</feature>
<keyword evidence="3" id="KW-1185">Reference proteome</keyword>
<proteinExistence type="predicted"/>
<dbReference type="InterPro" id="IPR027417">
    <property type="entry name" value="P-loop_NTPase"/>
</dbReference>
<dbReference type="SUPFAM" id="SSF52540">
    <property type="entry name" value="P-loop containing nucleoside triphosphate hydrolases"/>
    <property type="match status" value="1"/>
</dbReference>
<gene>
    <name evidence="2" type="ORF">SAMN04515668_0356</name>
</gene>
<evidence type="ECO:0000313" key="2">
    <source>
        <dbReference type="EMBL" id="SFP79147.1"/>
    </source>
</evidence>
<dbReference type="InterPro" id="IPR011646">
    <property type="entry name" value="KAP_P-loop"/>
</dbReference>
<name>A0A1I5T916_HYMAR</name>
<dbReference type="AlphaFoldDB" id="A0A1I5T916"/>
<organism evidence="2 3">
    <name type="scientific">Hymenobacter arizonensis</name>
    <name type="common">Siccationidurans arizonensis</name>
    <dbReference type="NCBI Taxonomy" id="1227077"/>
    <lineage>
        <taxon>Bacteria</taxon>
        <taxon>Pseudomonadati</taxon>
        <taxon>Bacteroidota</taxon>
        <taxon>Cytophagia</taxon>
        <taxon>Cytophagales</taxon>
        <taxon>Hymenobacteraceae</taxon>
        <taxon>Hymenobacter</taxon>
    </lineage>
</organism>
<dbReference type="Pfam" id="PF07693">
    <property type="entry name" value="KAP_NTPase"/>
    <property type="match status" value="1"/>
</dbReference>
<dbReference type="Gene3D" id="3.40.50.300">
    <property type="entry name" value="P-loop containing nucleotide triphosphate hydrolases"/>
    <property type="match status" value="1"/>
</dbReference>
<dbReference type="Proteomes" id="UP000199029">
    <property type="component" value="Unassembled WGS sequence"/>
</dbReference>
<dbReference type="RefSeq" id="WP_092668354.1">
    <property type="nucleotide sequence ID" value="NZ_FOXS01000001.1"/>
</dbReference>
<reference evidence="3" key="1">
    <citation type="submission" date="2016-10" db="EMBL/GenBank/DDBJ databases">
        <authorList>
            <person name="Varghese N."/>
            <person name="Submissions S."/>
        </authorList>
    </citation>
    <scope>NUCLEOTIDE SEQUENCE [LARGE SCALE GENOMIC DNA]</scope>
    <source>
        <strain evidence="3">OR362-8,ATCC BAA-1266,JCM 13504</strain>
    </source>
</reference>